<dbReference type="HAMAP" id="MF_00436">
    <property type="entry name" value="Hfq"/>
    <property type="match status" value="1"/>
</dbReference>
<gene>
    <name evidence="3 5" type="primary">hfq</name>
    <name evidence="5" type="ORF">C0601_10165</name>
</gene>
<comment type="function">
    <text evidence="3">RNA chaperone that binds small regulatory RNA (sRNAs) and mRNAs to facilitate mRNA translational regulation in response to envelope stress, environmental stress and changes in metabolite concentrations. Also binds with high specificity to tRNAs.</text>
</comment>
<comment type="similarity">
    <text evidence="3">Belongs to the Hfq family.</text>
</comment>
<sequence>MSNKINLQDLFLDKIIEKKAEIMIFLTNGIKLRGHIKAFDSFTILMEDNEKQQLIFKHAISTLVSPVRIEIKS</sequence>
<dbReference type="GO" id="GO:0006355">
    <property type="term" value="P:regulation of DNA-templated transcription"/>
    <property type="evidence" value="ECO:0007669"/>
    <property type="project" value="InterPro"/>
</dbReference>
<organism evidence="5 6">
    <name type="scientific">Muiribacterium halophilum</name>
    <dbReference type="NCBI Taxonomy" id="2053465"/>
    <lineage>
        <taxon>Bacteria</taxon>
        <taxon>Candidatus Muiribacteriota</taxon>
        <taxon>Candidatus Muiribacteriia</taxon>
        <taxon>Candidatus Muiribacteriales</taxon>
        <taxon>Candidatus Muiribacteriaceae</taxon>
        <taxon>Candidatus Muiribacterium</taxon>
    </lineage>
</organism>
<keyword evidence="1 3" id="KW-0694">RNA-binding</keyword>
<dbReference type="EMBL" id="PKTG01000115">
    <property type="protein sequence ID" value="PLX16422.1"/>
    <property type="molecule type" value="Genomic_DNA"/>
</dbReference>
<evidence type="ECO:0000313" key="5">
    <source>
        <dbReference type="EMBL" id="PLX16422.1"/>
    </source>
</evidence>
<dbReference type="Gene3D" id="2.30.30.100">
    <property type="match status" value="1"/>
</dbReference>
<evidence type="ECO:0000259" key="4">
    <source>
        <dbReference type="PROSITE" id="PS52002"/>
    </source>
</evidence>
<dbReference type="Pfam" id="PF17209">
    <property type="entry name" value="Hfq"/>
    <property type="match status" value="1"/>
</dbReference>
<proteinExistence type="inferred from homology"/>
<name>A0A2N5ZCP1_MUIH1</name>
<dbReference type="InterPro" id="IPR010920">
    <property type="entry name" value="LSM_dom_sf"/>
</dbReference>
<dbReference type="GO" id="GO:0003723">
    <property type="term" value="F:RNA binding"/>
    <property type="evidence" value="ECO:0007669"/>
    <property type="project" value="UniProtKB-UniRule"/>
</dbReference>
<dbReference type="NCBIfam" id="TIGR02383">
    <property type="entry name" value="Hfq"/>
    <property type="match status" value="1"/>
</dbReference>
<dbReference type="CDD" id="cd01716">
    <property type="entry name" value="Hfq"/>
    <property type="match status" value="1"/>
</dbReference>
<keyword evidence="2 3" id="KW-0346">Stress response</keyword>
<evidence type="ECO:0000256" key="3">
    <source>
        <dbReference type="HAMAP-Rule" id="MF_00436"/>
    </source>
</evidence>
<dbReference type="SUPFAM" id="SSF50182">
    <property type="entry name" value="Sm-like ribonucleoproteins"/>
    <property type="match status" value="1"/>
</dbReference>
<dbReference type="InterPro" id="IPR047575">
    <property type="entry name" value="Sm"/>
</dbReference>
<dbReference type="InterPro" id="IPR005001">
    <property type="entry name" value="Hfq"/>
</dbReference>
<dbReference type="Proteomes" id="UP000234857">
    <property type="component" value="Unassembled WGS sequence"/>
</dbReference>
<dbReference type="GO" id="GO:0045974">
    <property type="term" value="P:regulation of translation, ncRNA-mediated"/>
    <property type="evidence" value="ECO:0007669"/>
    <property type="project" value="TreeGrafter"/>
</dbReference>
<comment type="subunit">
    <text evidence="3">Homohexamer.</text>
</comment>
<dbReference type="AlphaFoldDB" id="A0A2N5ZCP1"/>
<feature type="domain" description="Sm" evidence="4">
    <location>
        <begin position="9"/>
        <end position="69"/>
    </location>
</feature>
<accession>A0A2N5ZCP1</accession>
<dbReference type="PROSITE" id="PS52002">
    <property type="entry name" value="SM"/>
    <property type="match status" value="1"/>
</dbReference>
<dbReference type="GO" id="GO:0043487">
    <property type="term" value="P:regulation of RNA stability"/>
    <property type="evidence" value="ECO:0007669"/>
    <property type="project" value="TreeGrafter"/>
</dbReference>
<dbReference type="PANTHER" id="PTHR34772:SF1">
    <property type="entry name" value="RNA-BINDING PROTEIN HFQ"/>
    <property type="match status" value="1"/>
</dbReference>
<dbReference type="GO" id="GO:0005829">
    <property type="term" value="C:cytosol"/>
    <property type="evidence" value="ECO:0007669"/>
    <property type="project" value="TreeGrafter"/>
</dbReference>
<reference evidence="5 6" key="1">
    <citation type="submission" date="2017-11" db="EMBL/GenBank/DDBJ databases">
        <title>Genome-resolved metagenomics identifies genetic mobility, metabolic interactions, and unexpected diversity in perchlorate-reducing communities.</title>
        <authorList>
            <person name="Barnum T.P."/>
            <person name="Figueroa I.A."/>
            <person name="Carlstrom C.I."/>
            <person name="Lucas L.N."/>
            <person name="Engelbrektson A.L."/>
            <person name="Coates J.D."/>
        </authorList>
    </citation>
    <scope>NUCLEOTIDE SEQUENCE [LARGE SCALE GENOMIC DNA]</scope>
    <source>
        <strain evidence="5">BM706</strain>
    </source>
</reference>
<comment type="caution">
    <text evidence="5">The sequence shown here is derived from an EMBL/GenBank/DDBJ whole genome shotgun (WGS) entry which is preliminary data.</text>
</comment>
<dbReference type="PANTHER" id="PTHR34772">
    <property type="entry name" value="RNA-BINDING PROTEIN HFQ"/>
    <property type="match status" value="1"/>
</dbReference>
<evidence type="ECO:0000313" key="6">
    <source>
        <dbReference type="Proteomes" id="UP000234857"/>
    </source>
</evidence>
<evidence type="ECO:0000256" key="1">
    <source>
        <dbReference type="ARBA" id="ARBA00022884"/>
    </source>
</evidence>
<evidence type="ECO:0000256" key="2">
    <source>
        <dbReference type="ARBA" id="ARBA00023016"/>
    </source>
</evidence>
<protein>
    <recommendedName>
        <fullName evidence="3">RNA-binding protein Hfq</fullName>
    </recommendedName>
</protein>